<reference evidence="2" key="1">
    <citation type="submission" date="2017-03" db="EMBL/GenBank/DDBJ databases">
        <title>Phytopthora megakarya and P. palmivora, two closely related causual agents of cacao black pod achieved similar genome size and gene model numbers by different mechanisms.</title>
        <authorList>
            <person name="Ali S."/>
            <person name="Shao J."/>
            <person name="Larry D.J."/>
            <person name="Kronmiller B."/>
            <person name="Shen D."/>
            <person name="Strem M.D."/>
            <person name="Melnick R.L."/>
            <person name="Guiltinan M.J."/>
            <person name="Tyler B.M."/>
            <person name="Meinhardt L.W."/>
            <person name="Bailey B.A."/>
        </authorList>
    </citation>
    <scope>NUCLEOTIDE SEQUENCE [LARGE SCALE GENOMIC DNA]</scope>
    <source>
        <strain evidence="2">zdho120</strain>
    </source>
</reference>
<name>A0A225UVX9_9STRA</name>
<organism evidence="1 2">
    <name type="scientific">Phytophthora megakarya</name>
    <dbReference type="NCBI Taxonomy" id="4795"/>
    <lineage>
        <taxon>Eukaryota</taxon>
        <taxon>Sar</taxon>
        <taxon>Stramenopiles</taxon>
        <taxon>Oomycota</taxon>
        <taxon>Peronosporomycetes</taxon>
        <taxon>Peronosporales</taxon>
        <taxon>Peronosporaceae</taxon>
        <taxon>Phytophthora</taxon>
    </lineage>
</organism>
<dbReference type="AlphaFoldDB" id="A0A225UVX9"/>
<sequence>MSRHKRFGYIRCQCNKRGWLAVSGLVGKRAATTLCSLTITAPNRTTTQVYRLEKVARTRRAVMARCHHLALDNIRFSINTASFINAANTFTLHVHMINFNICISLHTNQVLGYCCGLEPRAFDVDALIDRIVLVIED</sequence>
<proteinExistence type="predicted"/>
<dbReference type="Proteomes" id="UP000198211">
    <property type="component" value="Unassembled WGS sequence"/>
</dbReference>
<dbReference type="EMBL" id="NBNE01010845">
    <property type="protein sequence ID" value="OWY97102.1"/>
    <property type="molecule type" value="Genomic_DNA"/>
</dbReference>
<accession>A0A225UVX9</accession>
<keyword evidence="2" id="KW-1185">Reference proteome</keyword>
<evidence type="ECO:0000313" key="2">
    <source>
        <dbReference type="Proteomes" id="UP000198211"/>
    </source>
</evidence>
<gene>
    <name evidence="1" type="ORF">PHMEG_00032454</name>
</gene>
<protein>
    <submittedName>
        <fullName evidence="1">Uncharacterized protein</fullName>
    </submittedName>
</protein>
<comment type="caution">
    <text evidence="1">The sequence shown here is derived from an EMBL/GenBank/DDBJ whole genome shotgun (WGS) entry which is preliminary data.</text>
</comment>
<evidence type="ECO:0000313" key="1">
    <source>
        <dbReference type="EMBL" id="OWY97102.1"/>
    </source>
</evidence>